<sequence length="263" mass="30838">MNHSNIIINKSVKQFTQLQSTFSTQKLASSSPTTTASSTIPQCHSEQEKIDKIIVVSRFNEDVSWLAIHFPHIKHVVYEKQDLTAPYHVEKNYGQEASAFLRYIIDHYDKLPNYMAFVHAHRSSWHIKDIVPILKHLYWGKYEYVSLNPDKFTYHSAGNQNYDRVKKYWSHLFEESFGKMPPVIYNWCCASFVVSRERVLRNSKSFYEKIYHWIMNSGVDSFWTSRVLEHTWGFIFHHGNLEKNPISSLCDITDCLAFNGTSN</sequence>
<organism evidence="1 2">
    <name type="scientific">Naegleria lovaniensis</name>
    <name type="common">Amoeba</name>
    <dbReference type="NCBI Taxonomy" id="51637"/>
    <lineage>
        <taxon>Eukaryota</taxon>
        <taxon>Discoba</taxon>
        <taxon>Heterolobosea</taxon>
        <taxon>Tetramitia</taxon>
        <taxon>Eutetramitia</taxon>
        <taxon>Vahlkampfiidae</taxon>
        <taxon>Naegleria</taxon>
    </lineage>
</organism>
<dbReference type="InterPro" id="IPR021838">
    <property type="entry name" value="DUF3431"/>
</dbReference>
<protein>
    <submittedName>
        <fullName evidence="1">Uncharacterized protein</fullName>
    </submittedName>
</protein>
<dbReference type="PANTHER" id="PTHR37490">
    <property type="entry name" value="EXPRESSED PROTEIN"/>
    <property type="match status" value="1"/>
</dbReference>
<dbReference type="EMBL" id="PYSW02000004">
    <property type="protein sequence ID" value="KAG2392682.1"/>
    <property type="molecule type" value="Genomic_DNA"/>
</dbReference>
<dbReference type="PANTHER" id="PTHR37490:SF2">
    <property type="match status" value="1"/>
</dbReference>
<dbReference type="GeneID" id="68103861"/>
<dbReference type="RefSeq" id="XP_044554576.1">
    <property type="nucleotide sequence ID" value="XM_044687059.1"/>
</dbReference>
<keyword evidence="2" id="KW-1185">Reference proteome</keyword>
<accession>A0AA88H490</accession>
<evidence type="ECO:0000313" key="1">
    <source>
        <dbReference type="EMBL" id="KAG2392682.1"/>
    </source>
</evidence>
<dbReference type="AlphaFoldDB" id="A0AA88H490"/>
<proteinExistence type="predicted"/>
<name>A0AA88H490_NAELO</name>
<evidence type="ECO:0000313" key="2">
    <source>
        <dbReference type="Proteomes" id="UP000816034"/>
    </source>
</evidence>
<gene>
    <name evidence="1" type="ORF">C9374_011407</name>
</gene>
<reference evidence="1 2" key="1">
    <citation type="journal article" date="2018" name="BMC Genomics">
        <title>The genome of Naegleria lovaniensis, the basis for a comparative approach to unravel pathogenicity factors of the human pathogenic amoeba N. fowleri.</title>
        <authorList>
            <person name="Liechti N."/>
            <person name="Schurch N."/>
            <person name="Bruggmann R."/>
            <person name="Wittwer M."/>
        </authorList>
    </citation>
    <scope>NUCLEOTIDE SEQUENCE [LARGE SCALE GENOMIC DNA]</scope>
    <source>
        <strain evidence="1 2">ATCC 30569</strain>
    </source>
</reference>
<dbReference type="Pfam" id="PF11913">
    <property type="entry name" value="DUF3431"/>
    <property type="match status" value="1"/>
</dbReference>
<comment type="caution">
    <text evidence="1">The sequence shown here is derived from an EMBL/GenBank/DDBJ whole genome shotgun (WGS) entry which is preliminary data.</text>
</comment>
<dbReference type="Proteomes" id="UP000816034">
    <property type="component" value="Unassembled WGS sequence"/>
</dbReference>